<dbReference type="SUPFAM" id="SSF55729">
    <property type="entry name" value="Acyl-CoA N-acyltransferases (Nat)"/>
    <property type="match status" value="1"/>
</dbReference>
<proteinExistence type="predicted"/>
<dbReference type="PANTHER" id="PTHR42791:SF2">
    <property type="entry name" value="N-ACETYLTRANSFERASE DOMAIN-CONTAINING PROTEIN"/>
    <property type="match status" value="1"/>
</dbReference>
<accession>A0AA39QR97</accession>
<evidence type="ECO:0008006" key="3">
    <source>
        <dbReference type="Google" id="ProtNLM"/>
    </source>
</evidence>
<sequence length="267" mass="30497">MSHTSYPSPAEVAIRPATFADVEDLVEVFKITAPLEESFRYRNQYVQQYPEDLIKYETLVHHLFISPKYSDFDVMVAEAPSIEDVTVPKVVAYAVWDVSYRNKRQWGSEYKSQNAKGDAMAQLGGVSACRHVNPIRRAAMLEADGEGSKRHFEDVYGGDGHLELVRLKTHRDYMRRGFGSALVTWGINLAKEQHLAAVSVVSGQMGKLLYAHLGFKHLEQVMIRAPGDTETFTDHYMVLELQDHKQPPQKNQSWQNERCGRRLVWDI</sequence>
<dbReference type="Proteomes" id="UP001166286">
    <property type="component" value="Unassembled WGS sequence"/>
</dbReference>
<evidence type="ECO:0000313" key="2">
    <source>
        <dbReference type="Proteomes" id="UP001166286"/>
    </source>
</evidence>
<keyword evidence="2" id="KW-1185">Reference proteome</keyword>
<comment type="caution">
    <text evidence="1">The sequence shown here is derived from an EMBL/GenBank/DDBJ whole genome shotgun (WGS) entry which is preliminary data.</text>
</comment>
<gene>
    <name evidence="1" type="ORF">JMJ35_009597</name>
</gene>
<dbReference type="Gene3D" id="3.40.630.30">
    <property type="match status" value="1"/>
</dbReference>
<dbReference type="EMBL" id="JAFEKC020000022">
    <property type="protein sequence ID" value="KAK0507708.1"/>
    <property type="molecule type" value="Genomic_DNA"/>
</dbReference>
<dbReference type="InterPro" id="IPR016181">
    <property type="entry name" value="Acyl_CoA_acyltransferase"/>
</dbReference>
<evidence type="ECO:0000313" key="1">
    <source>
        <dbReference type="EMBL" id="KAK0507708.1"/>
    </source>
</evidence>
<organism evidence="1 2">
    <name type="scientific">Cladonia borealis</name>
    <dbReference type="NCBI Taxonomy" id="184061"/>
    <lineage>
        <taxon>Eukaryota</taxon>
        <taxon>Fungi</taxon>
        <taxon>Dikarya</taxon>
        <taxon>Ascomycota</taxon>
        <taxon>Pezizomycotina</taxon>
        <taxon>Lecanoromycetes</taxon>
        <taxon>OSLEUM clade</taxon>
        <taxon>Lecanoromycetidae</taxon>
        <taxon>Lecanorales</taxon>
        <taxon>Lecanorineae</taxon>
        <taxon>Cladoniaceae</taxon>
        <taxon>Cladonia</taxon>
    </lineage>
</organism>
<name>A0AA39QR97_9LECA</name>
<dbReference type="CDD" id="cd04301">
    <property type="entry name" value="NAT_SF"/>
    <property type="match status" value="1"/>
</dbReference>
<dbReference type="InterPro" id="IPR052523">
    <property type="entry name" value="Trichothecene_AcTrans"/>
</dbReference>
<reference evidence="1" key="1">
    <citation type="submission" date="2023-03" db="EMBL/GenBank/DDBJ databases">
        <title>Complete genome of Cladonia borealis.</title>
        <authorList>
            <person name="Park H."/>
        </authorList>
    </citation>
    <scope>NUCLEOTIDE SEQUENCE</scope>
    <source>
        <strain evidence="1">ANT050790</strain>
    </source>
</reference>
<protein>
    <recommendedName>
        <fullName evidence="3">N-acetyltransferase domain-containing protein</fullName>
    </recommendedName>
</protein>
<dbReference type="PANTHER" id="PTHR42791">
    <property type="entry name" value="GNAT FAMILY ACETYLTRANSFERASE"/>
    <property type="match status" value="1"/>
</dbReference>
<dbReference type="AlphaFoldDB" id="A0AA39QR97"/>